<feature type="compositionally biased region" description="Low complexity" evidence="1">
    <location>
        <begin position="15"/>
        <end position="29"/>
    </location>
</feature>
<dbReference type="Gene3D" id="3.20.20.370">
    <property type="entry name" value="Glycoside hydrolase/deacetylase"/>
    <property type="match status" value="1"/>
</dbReference>
<comment type="caution">
    <text evidence="3">The sequence shown here is derived from an EMBL/GenBank/DDBJ whole genome shotgun (WGS) entry which is preliminary data.</text>
</comment>
<proteinExistence type="predicted"/>
<feature type="domain" description="NodB homology" evidence="2">
    <location>
        <begin position="82"/>
        <end position="275"/>
    </location>
</feature>
<protein>
    <submittedName>
        <fullName evidence="3">Polysaccharide deacetylase</fullName>
    </submittedName>
</protein>
<feature type="region of interest" description="Disordered" evidence="1">
    <location>
        <begin position="1"/>
        <end position="35"/>
    </location>
</feature>
<dbReference type="SUPFAM" id="SSF88713">
    <property type="entry name" value="Glycoside hydrolase/deacetylase"/>
    <property type="match status" value="1"/>
</dbReference>
<dbReference type="PANTHER" id="PTHR10587:SF134">
    <property type="entry name" value="SECRETED PROTEIN"/>
    <property type="match status" value="1"/>
</dbReference>
<evidence type="ECO:0000259" key="2">
    <source>
        <dbReference type="PROSITE" id="PS51677"/>
    </source>
</evidence>
<dbReference type="PANTHER" id="PTHR10587">
    <property type="entry name" value="GLYCOSYL TRANSFERASE-RELATED"/>
    <property type="match status" value="1"/>
</dbReference>
<dbReference type="AlphaFoldDB" id="A0A235F948"/>
<dbReference type="PROSITE" id="PS51677">
    <property type="entry name" value="NODB"/>
    <property type="match status" value="1"/>
</dbReference>
<dbReference type="GO" id="GO:0005975">
    <property type="term" value="P:carbohydrate metabolic process"/>
    <property type="evidence" value="ECO:0007669"/>
    <property type="project" value="InterPro"/>
</dbReference>
<dbReference type="CDD" id="cd10955">
    <property type="entry name" value="CE4_BH0857_like"/>
    <property type="match status" value="1"/>
</dbReference>
<evidence type="ECO:0000256" key="1">
    <source>
        <dbReference type="SAM" id="MobiDB-lite"/>
    </source>
</evidence>
<accession>A0A235F948</accession>
<dbReference type="Proteomes" id="UP000215059">
    <property type="component" value="Unassembled WGS sequence"/>
</dbReference>
<evidence type="ECO:0000313" key="4">
    <source>
        <dbReference type="Proteomes" id="UP000215059"/>
    </source>
</evidence>
<dbReference type="EMBL" id="NOII01000003">
    <property type="protein sequence ID" value="OYD57782.1"/>
    <property type="molecule type" value="Genomic_DNA"/>
</dbReference>
<reference evidence="3 4" key="1">
    <citation type="submission" date="2017-07" db="EMBL/GenBank/DDBJ databases">
        <title>Fictibacillus sp. nov. GDSW-R2A3 Genome sequencing and assembly.</title>
        <authorList>
            <person name="Mayilraj S."/>
        </authorList>
    </citation>
    <scope>NUCLEOTIDE SEQUENCE [LARGE SCALE GENOMIC DNA]</scope>
    <source>
        <strain evidence="3 4">GDSW-R2A3</strain>
    </source>
</reference>
<evidence type="ECO:0000313" key="3">
    <source>
        <dbReference type="EMBL" id="OYD57782.1"/>
    </source>
</evidence>
<gene>
    <name evidence="3" type="ORF">CGZ90_12675</name>
</gene>
<dbReference type="InterPro" id="IPR050248">
    <property type="entry name" value="Polysacc_deacetylase_ArnD"/>
</dbReference>
<organism evidence="3 4">
    <name type="scientific">Fictibacillus aquaticus</name>
    <dbReference type="NCBI Taxonomy" id="2021314"/>
    <lineage>
        <taxon>Bacteria</taxon>
        <taxon>Bacillati</taxon>
        <taxon>Bacillota</taxon>
        <taxon>Bacilli</taxon>
        <taxon>Bacillales</taxon>
        <taxon>Fictibacillaceae</taxon>
        <taxon>Fictibacillus</taxon>
    </lineage>
</organism>
<sequence>MVSTADLADIKIDNSDSTATNSATENSSSNEKEKDLVQHIEEETSKSALSIQALVEKYTPITPQQWGENVTGVKTQLDTADKVIALTLDACGGVYGSGYDKDLIEFLKQHKIPATLFVNSRWIDKNEEAFLSLSQDPLFEIENHGTEHKPLSVSGKSAYSVQGTATVEEAIQEIVENEQKIEKLTGKAPKFFRSGTAHYDEVAVQIAEELGETAVNYNLLGDAGATFSSEQVKAALLAAQPGSIALLHMNQPESGTAEGIMQAVPLLLDQGFRFVKLEDHKLK</sequence>
<name>A0A235F948_9BACL</name>
<keyword evidence="4" id="KW-1185">Reference proteome</keyword>
<dbReference type="Pfam" id="PF01522">
    <property type="entry name" value="Polysacc_deac_1"/>
    <property type="match status" value="1"/>
</dbReference>
<dbReference type="InterPro" id="IPR011330">
    <property type="entry name" value="Glyco_hydro/deAcase_b/a-brl"/>
</dbReference>
<dbReference type="GO" id="GO:0016810">
    <property type="term" value="F:hydrolase activity, acting on carbon-nitrogen (but not peptide) bonds"/>
    <property type="evidence" value="ECO:0007669"/>
    <property type="project" value="InterPro"/>
</dbReference>
<dbReference type="OrthoDB" id="9784220at2"/>
<dbReference type="InterPro" id="IPR002509">
    <property type="entry name" value="NODB_dom"/>
</dbReference>